<keyword evidence="10" id="KW-1185">Reference proteome</keyword>
<evidence type="ECO:0000313" key="9">
    <source>
        <dbReference type="EMBL" id="AFL90013.1"/>
    </source>
</evidence>
<dbReference type="AlphaFoldDB" id="I3ZL95"/>
<keyword evidence="5" id="KW-0472">Membrane</keyword>
<comment type="subcellular location">
    <subcellularLocation>
        <location evidence="1">Cell outer membrane</location>
        <topology evidence="1">Multi-pass membrane protein</topology>
    </subcellularLocation>
</comment>
<dbReference type="InterPro" id="IPR036942">
    <property type="entry name" value="Beta-barrel_TonB_sf"/>
</dbReference>
<dbReference type="GO" id="GO:0009279">
    <property type="term" value="C:cell outer membrane"/>
    <property type="evidence" value="ECO:0007669"/>
    <property type="project" value="UniProtKB-SubCell"/>
</dbReference>
<dbReference type="Pfam" id="PF13620">
    <property type="entry name" value="CarboxypepD_reg"/>
    <property type="match status" value="1"/>
</dbReference>
<organism evidence="9 10">
    <name type="scientific">Terriglobus roseus (strain DSM 18391 / NRRL B-41598 / KBS 63)</name>
    <dbReference type="NCBI Taxonomy" id="926566"/>
    <lineage>
        <taxon>Bacteria</taxon>
        <taxon>Pseudomonadati</taxon>
        <taxon>Acidobacteriota</taxon>
        <taxon>Terriglobia</taxon>
        <taxon>Terriglobales</taxon>
        <taxon>Acidobacteriaceae</taxon>
        <taxon>Terriglobus</taxon>
    </lineage>
</organism>
<dbReference type="SUPFAM" id="SSF56935">
    <property type="entry name" value="Porins"/>
    <property type="match status" value="1"/>
</dbReference>
<evidence type="ECO:0000256" key="1">
    <source>
        <dbReference type="ARBA" id="ARBA00004571"/>
    </source>
</evidence>
<dbReference type="GO" id="GO:0015344">
    <property type="term" value="F:siderophore uptake transmembrane transporter activity"/>
    <property type="evidence" value="ECO:0007669"/>
    <property type="project" value="TreeGrafter"/>
</dbReference>
<dbReference type="RefSeq" id="WP_014787273.1">
    <property type="nucleotide sequence ID" value="NC_018014.1"/>
</dbReference>
<keyword evidence="3" id="KW-1134">Transmembrane beta strand</keyword>
<reference evidence="9 10" key="1">
    <citation type="submission" date="2012-06" db="EMBL/GenBank/DDBJ databases">
        <title>Complete genome of Terriglobus roseus DSM 18391.</title>
        <authorList>
            <consortium name="US DOE Joint Genome Institute (JGI-PGF)"/>
            <person name="Lucas S."/>
            <person name="Copeland A."/>
            <person name="Lapidus A."/>
            <person name="Glavina del Rio T."/>
            <person name="Dalin E."/>
            <person name="Tice H."/>
            <person name="Bruce D."/>
            <person name="Goodwin L."/>
            <person name="Pitluck S."/>
            <person name="Peters L."/>
            <person name="Mikhailova N."/>
            <person name="Munk A.C.C."/>
            <person name="Kyrpides N."/>
            <person name="Mavromatis K."/>
            <person name="Ivanova N."/>
            <person name="Brettin T."/>
            <person name="Detter J.C."/>
            <person name="Han C."/>
            <person name="Larimer F."/>
            <person name="Land M."/>
            <person name="Hauser L."/>
            <person name="Markowitz V."/>
            <person name="Cheng J.-F."/>
            <person name="Hugenholtz P."/>
            <person name="Woyke T."/>
            <person name="Wu D."/>
            <person name="Brambilla E."/>
            <person name="Klenk H.-P."/>
            <person name="Eisen J.A."/>
        </authorList>
    </citation>
    <scope>NUCLEOTIDE SEQUENCE [LARGE SCALE GENOMIC DNA]</scope>
    <source>
        <strain evidence="10">DSM 18391 / NRRL B-41598 / KBS 63</strain>
    </source>
</reference>
<dbReference type="InterPro" id="IPR039426">
    <property type="entry name" value="TonB-dep_rcpt-like"/>
</dbReference>
<protein>
    <recommendedName>
        <fullName evidence="8">TonB-dependent transporter Oar-like beta-barrel domain-containing protein</fullName>
    </recommendedName>
</protein>
<evidence type="ECO:0000259" key="8">
    <source>
        <dbReference type="Pfam" id="PF25183"/>
    </source>
</evidence>
<dbReference type="InterPro" id="IPR057601">
    <property type="entry name" value="Oar-like_b-barrel"/>
</dbReference>
<feature type="signal peptide" evidence="7">
    <location>
        <begin position="1"/>
        <end position="37"/>
    </location>
</feature>
<proteinExistence type="predicted"/>
<dbReference type="Pfam" id="PF25183">
    <property type="entry name" value="OMP_b-brl_4"/>
    <property type="match status" value="1"/>
</dbReference>
<evidence type="ECO:0000256" key="6">
    <source>
        <dbReference type="ARBA" id="ARBA00023237"/>
    </source>
</evidence>
<name>I3ZL95_TERRK</name>
<dbReference type="SUPFAM" id="SSF49464">
    <property type="entry name" value="Carboxypeptidase regulatory domain-like"/>
    <property type="match status" value="1"/>
</dbReference>
<dbReference type="GO" id="GO:0044718">
    <property type="term" value="P:siderophore transmembrane transport"/>
    <property type="evidence" value="ECO:0007669"/>
    <property type="project" value="TreeGrafter"/>
</dbReference>
<keyword evidence="7" id="KW-0732">Signal</keyword>
<evidence type="ECO:0000256" key="3">
    <source>
        <dbReference type="ARBA" id="ARBA00022452"/>
    </source>
</evidence>
<dbReference type="OrthoDB" id="97893at2"/>
<evidence type="ECO:0000256" key="2">
    <source>
        <dbReference type="ARBA" id="ARBA00022448"/>
    </source>
</evidence>
<evidence type="ECO:0000256" key="4">
    <source>
        <dbReference type="ARBA" id="ARBA00022692"/>
    </source>
</evidence>
<dbReference type="Gene3D" id="2.60.40.1120">
    <property type="entry name" value="Carboxypeptidase-like, regulatory domain"/>
    <property type="match status" value="1"/>
</dbReference>
<evidence type="ECO:0000313" key="10">
    <source>
        <dbReference type="Proteomes" id="UP000006056"/>
    </source>
</evidence>
<feature type="chain" id="PRO_5003685001" description="TonB-dependent transporter Oar-like beta-barrel domain-containing protein" evidence="7">
    <location>
        <begin position="38"/>
        <end position="1167"/>
    </location>
</feature>
<dbReference type="InterPro" id="IPR008969">
    <property type="entry name" value="CarboxyPept-like_regulatory"/>
</dbReference>
<dbReference type="KEGG" id="trs:Terro_3804"/>
<dbReference type="PANTHER" id="PTHR30069">
    <property type="entry name" value="TONB-DEPENDENT OUTER MEMBRANE RECEPTOR"/>
    <property type="match status" value="1"/>
</dbReference>
<keyword evidence="2" id="KW-0813">Transport</keyword>
<keyword evidence="6" id="KW-0998">Cell outer membrane</keyword>
<dbReference type="eggNOG" id="COG4771">
    <property type="taxonomic scope" value="Bacteria"/>
</dbReference>
<evidence type="ECO:0000256" key="5">
    <source>
        <dbReference type="ARBA" id="ARBA00023136"/>
    </source>
</evidence>
<evidence type="ECO:0000256" key="7">
    <source>
        <dbReference type="SAM" id="SignalP"/>
    </source>
</evidence>
<keyword evidence="4" id="KW-0812">Transmembrane</keyword>
<dbReference type="HOGENOM" id="CLU_006298_0_0_0"/>
<feature type="domain" description="TonB-dependent transporter Oar-like beta-barrel" evidence="8">
    <location>
        <begin position="260"/>
        <end position="1160"/>
    </location>
</feature>
<dbReference type="Gene3D" id="2.40.170.20">
    <property type="entry name" value="TonB-dependent receptor, beta-barrel domain"/>
    <property type="match status" value="1"/>
</dbReference>
<gene>
    <name evidence="9" type="ordered locus">Terro_3804</name>
</gene>
<dbReference type="PATRIC" id="fig|926566.3.peg.3744"/>
<dbReference type="STRING" id="926566.Terro_3804"/>
<accession>I3ZL95</accession>
<dbReference type="EMBL" id="CP003379">
    <property type="protein sequence ID" value="AFL90013.1"/>
    <property type="molecule type" value="Genomic_DNA"/>
</dbReference>
<dbReference type="PANTHER" id="PTHR30069:SF46">
    <property type="entry name" value="OAR PROTEIN"/>
    <property type="match status" value="1"/>
</dbReference>
<sequence>MLNSSRPWSALSFRSLRPSVRTVLVVSSLAAAAVSHAQQGTGNIIGVVRDSTGSAVAGATVDIQDTDRNAVIHLTSNGAGFYNSPPLVLGSNYTVSVSKPGFASSTVTGIAVTVGSRVEANLELKVGSAEASITVEASQASLDTTSGTLGVLIGEKSIEDLPLNGRNTIALATLTPGVRITTTVAQGGFANRGTNLSAISINGSPTGSNSYILDGQNNLAATTGEIAINPTVDAIQEFKVQSGIFSAQYGFTLGGVVNLVSRSGTSKFHGTAYEFWRNDILNARNAFATASVSKPVLRYNQFGGSLGGPVYKDRAFAFGNYEEYRFIQGTPQFLSVPTAAQRAGDFSGLRDSTGKPIQLYNPFSTVVTGTIARRTPYANNQITNIDPVAQAYQNAFYPLPNVTPTNAFTNTNNFLFVQRGVSNMRQALGRLDYRVTEKDALLIRFAYFNQFTNGGQSGGTYYPNPIVANRYDNYNIKSAIVGLTHTFSSTLINDLRFSMTRQELPFAAASAGLNIPQQLGLPANVPNFAIPIVGNGLPAANQQIGYRAYTNPQITDTVTKVLGRHALTFGTDLRFNVGANLQRNAPSGNFSFAAALTTDPSGAAAPAGGVNSGNTYATFLSGAVSSATIATNLGQADRAFSTSFFLQDDWQATSRLTFNLGLRYDYQQQPYEQNNGYSNFDPTASSGGFTGATYYAATNDLGRNFLRENYRDFGPRVGFALRLTEDGKTVVRGGFGIYYANTFSSVYTGITNGFATTSTTYNPAGNDTRLAAFQFKNGFPYAPTQPLGAALGPLGFLGQAAAYQPSNAKTPSSQQYTLSLQRELPYSIVVQASYVGNHGVHIVAGNYNMNQLDPKYFSLGRAALTATVANPNAGKIPGSLGSATITRQQSLLPLPAYGTVTVTYPHDGMLIAHYLELTAQRQASKGLTVLFGYTMGKLMSNGVQSALSYINGISGFSTSGYQNVYNRSAEYGLDPSDVSQRGTLSLLYNLPFGRGQKFDTHNGFVNRVVGGFQVNVIGVMQTGTPLTISGANAFTATRPNYVPGASVSVPNQTRNQWFNTAAFQNPSDFTYGNVPRTLPHVRGPGTQNFDLSIFKTTEITERLKFQIRAEAFNVLNHVNYGLPNTTFTAGANPISGVGGGANTSGSFGVITNAADPRSIQLAGKLIF</sequence>
<dbReference type="Proteomes" id="UP000006056">
    <property type="component" value="Chromosome"/>
</dbReference>